<evidence type="ECO:0000313" key="3">
    <source>
        <dbReference type="Proteomes" id="UP001324380"/>
    </source>
</evidence>
<organism evidence="2 3">
    <name type="scientific">Mucilaginibacter sabulilitoris</name>
    <dbReference type="NCBI Taxonomy" id="1173583"/>
    <lineage>
        <taxon>Bacteria</taxon>
        <taxon>Pseudomonadati</taxon>
        <taxon>Bacteroidota</taxon>
        <taxon>Sphingobacteriia</taxon>
        <taxon>Sphingobacteriales</taxon>
        <taxon>Sphingobacteriaceae</taxon>
        <taxon>Mucilaginibacter</taxon>
    </lineage>
</organism>
<dbReference type="PANTHER" id="PTHR40111:SF1">
    <property type="entry name" value="CEPHALOSPORIN-C DEACETYLASE"/>
    <property type="match status" value="1"/>
</dbReference>
<keyword evidence="3" id="KW-1185">Reference proteome</keyword>
<dbReference type="InterPro" id="IPR008391">
    <property type="entry name" value="AXE1_dom"/>
</dbReference>
<dbReference type="Pfam" id="PF05448">
    <property type="entry name" value="AXE1"/>
    <property type="match status" value="1"/>
</dbReference>
<dbReference type="PANTHER" id="PTHR40111">
    <property type="entry name" value="CEPHALOSPORIN-C DEACETYLASE"/>
    <property type="match status" value="1"/>
</dbReference>
<proteinExistence type="predicted"/>
<dbReference type="InterPro" id="IPR039069">
    <property type="entry name" value="CE7"/>
</dbReference>
<dbReference type="Gene3D" id="3.40.50.1820">
    <property type="entry name" value="alpha/beta hydrolase"/>
    <property type="match status" value="1"/>
</dbReference>
<sequence length="430" mass="47298">MLLLQIVALSFISITTYGQLQDTTVKIIVNADHPDWVYKTGQEVTFSIEGFKGSAHLSGTKIHYEIGPEKMDPQISGDTVFSDAPIRIKGGTMITPGFLRCTVTAGVDGKKYSGLATAGFDPLKIQATAKAPAGFMEFWNKAKAEAAKVPMDAQVTLIKEKCTDKINVYLVNIQNYQLRTRLYGILCVPKKAGTFPAVLEVPGAGVRAYSANIAIAERDVISLQIGIHGIPVNMNGPVYDNLAQGALRGYQTFNLDDKDNYYYKRVYLGCIRAVDFIFSLPKFDGKNIAVSGGSQGGALAIVTAALDNRIKCLASFYPALSDLTGYFSNRASGWPNMFNKKNPVNIKPDKIETASYYDVVNFARFIKVPGFYSWGFNDLTCPPTSTYSSYNVITAPKQLFIAKENGHISNAEQRDKKNEWMLSILFSKNK</sequence>
<gene>
    <name evidence="2" type="ORF">SNE25_08230</name>
</gene>
<protein>
    <submittedName>
        <fullName evidence="2">Acetylxylan esterase</fullName>
    </submittedName>
</protein>
<dbReference type="SUPFAM" id="SSF53474">
    <property type="entry name" value="alpha/beta-Hydrolases"/>
    <property type="match status" value="1"/>
</dbReference>
<name>A0ABZ0TUQ1_9SPHI</name>
<dbReference type="RefSeq" id="WP_321564619.1">
    <property type="nucleotide sequence ID" value="NZ_CP139558.1"/>
</dbReference>
<evidence type="ECO:0000259" key="1">
    <source>
        <dbReference type="Pfam" id="PF05448"/>
    </source>
</evidence>
<accession>A0ABZ0TUQ1</accession>
<reference evidence="2 3" key="1">
    <citation type="submission" date="2023-11" db="EMBL/GenBank/DDBJ databases">
        <title>Analysis of the Genomes of Mucilaginibacter gossypii cycad 4 and M. sabulilitoris SNA2: microbes with the potential for plant growth promotion.</title>
        <authorList>
            <person name="Hirsch A.M."/>
            <person name="Humm E."/>
            <person name="Rubbi M."/>
            <person name="Del Vecchio G."/>
            <person name="Ha S.M."/>
            <person name="Pellegrini M."/>
            <person name="Gunsalus R.P."/>
        </authorList>
    </citation>
    <scope>NUCLEOTIDE SEQUENCE [LARGE SCALE GENOMIC DNA]</scope>
    <source>
        <strain evidence="2 3">SNA2</strain>
    </source>
</reference>
<dbReference type="Proteomes" id="UP001324380">
    <property type="component" value="Chromosome"/>
</dbReference>
<feature type="domain" description="Acetyl xylan esterase" evidence="1">
    <location>
        <begin position="127"/>
        <end position="421"/>
    </location>
</feature>
<dbReference type="EMBL" id="CP139558">
    <property type="protein sequence ID" value="WPU95509.1"/>
    <property type="molecule type" value="Genomic_DNA"/>
</dbReference>
<dbReference type="InterPro" id="IPR029058">
    <property type="entry name" value="AB_hydrolase_fold"/>
</dbReference>
<evidence type="ECO:0000313" key="2">
    <source>
        <dbReference type="EMBL" id="WPU95509.1"/>
    </source>
</evidence>